<name>A0A2R5GLM1_9STRA</name>
<feature type="transmembrane region" description="Helical" evidence="1">
    <location>
        <begin position="47"/>
        <end position="65"/>
    </location>
</feature>
<dbReference type="InterPro" id="IPR027861">
    <property type="entry name" value="TMEM249"/>
</dbReference>
<dbReference type="PANTHER" id="PTHR35442">
    <property type="entry name" value="TRANSMEMBRANE PROTEIN 249"/>
    <property type="match status" value="1"/>
</dbReference>
<keyword evidence="1" id="KW-1133">Transmembrane helix</keyword>
<evidence type="ECO:0000313" key="3">
    <source>
        <dbReference type="Proteomes" id="UP000241890"/>
    </source>
</evidence>
<dbReference type="Pfam" id="PF15158">
    <property type="entry name" value="TMEM249"/>
    <property type="match status" value="1"/>
</dbReference>
<feature type="transmembrane region" description="Helical" evidence="1">
    <location>
        <begin position="71"/>
        <end position="89"/>
    </location>
</feature>
<evidence type="ECO:0000313" key="2">
    <source>
        <dbReference type="EMBL" id="GBG29523.1"/>
    </source>
</evidence>
<evidence type="ECO:0000256" key="1">
    <source>
        <dbReference type="SAM" id="Phobius"/>
    </source>
</evidence>
<dbReference type="Proteomes" id="UP000241890">
    <property type="component" value="Unassembled WGS sequence"/>
</dbReference>
<organism evidence="2 3">
    <name type="scientific">Hondaea fermentalgiana</name>
    <dbReference type="NCBI Taxonomy" id="2315210"/>
    <lineage>
        <taxon>Eukaryota</taxon>
        <taxon>Sar</taxon>
        <taxon>Stramenopiles</taxon>
        <taxon>Bigyra</taxon>
        <taxon>Labyrinthulomycetes</taxon>
        <taxon>Thraustochytrida</taxon>
        <taxon>Thraustochytriidae</taxon>
        <taxon>Hondaea</taxon>
    </lineage>
</organism>
<sequence length="167" mass="19442">MIKRSSVEILHTEVLKNPFYPFQLGLSLEDRSRVFTLRVPYKRKRPALAIVIVCFAVIISMLATNNANSSIFVYVLVALIQSAAVFLNYRHERIYLLDEENKTYSFIVGPDSVTSDYHNIYIRLNRKMQVGMRDNEVPRYNLVLDGVKIDKYKLNKRPTTDVRALRK</sequence>
<keyword evidence="1" id="KW-0812">Transmembrane</keyword>
<dbReference type="EMBL" id="BEYU01000059">
    <property type="protein sequence ID" value="GBG29523.1"/>
    <property type="molecule type" value="Genomic_DNA"/>
</dbReference>
<accession>A0A2R5GLM1</accession>
<dbReference type="PANTHER" id="PTHR35442:SF1">
    <property type="entry name" value="CATION CHANNEL SPERM-ASSOCIATED AUXILIARY SUBUNIT TMEM249"/>
    <property type="match status" value="1"/>
</dbReference>
<dbReference type="AlphaFoldDB" id="A0A2R5GLM1"/>
<dbReference type="InParanoid" id="A0A2R5GLM1"/>
<proteinExistence type="predicted"/>
<comment type="caution">
    <text evidence="2">The sequence shown here is derived from an EMBL/GenBank/DDBJ whole genome shotgun (WGS) entry which is preliminary data.</text>
</comment>
<keyword evidence="1" id="KW-0472">Membrane</keyword>
<protein>
    <submittedName>
        <fullName evidence="2">Uncharacterized protein</fullName>
    </submittedName>
</protein>
<gene>
    <name evidence="2" type="ORF">FCC1311_057442</name>
</gene>
<keyword evidence="3" id="KW-1185">Reference proteome</keyword>
<reference evidence="2 3" key="1">
    <citation type="submission" date="2017-12" db="EMBL/GenBank/DDBJ databases">
        <title>Sequencing, de novo assembly and annotation of complete genome of a new Thraustochytrid species, strain FCC1311.</title>
        <authorList>
            <person name="Sedici K."/>
            <person name="Godart F."/>
            <person name="Aiese Cigliano R."/>
            <person name="Sanseverino W."/>
            <person name="Barakat M."/>
            <person name="Ortet P."/>
            <person name="Marechal E."/>
            <person name="Cagnac O."/>
            <person name="Amato A."/>
        </authorList>
    </citation>
    <scope>NUCLEOTIDE SEQUENCE [LARGE SCALE GENOMIC DNA]</scope>
</reference>